<dbReference type="GO" id="GO:0004467">
    <property type="term" value="F:long-chain fatty acid-CoA ligase activity"/>
    <property type="evidence" value="ECO:0007669"/>
    <property type="project" value="TreeGrafter"/>
</dbReference>
<keyword evidence="3" id="KW-0443">Lipid metabolism</keyword>
<accession>A0AAU9IQE5</accession>
<dbReference type="Gene3D" id="3.40.50.12780">
    <property type="entry name" value="N-terminal domain of ligase-like"/>
    <property type="match status" value="1"/>
</dbReference>
<dbReference type="Pfam" id="PF23562">
    <property type="entry name" value="AMP-binding_C_3"/>
    <property type="match status" value="1"/>
</dbReference>
<protein>
    <recommendedName>
        <fullName evidence="4">AMP-dependent synthetase/ligase domain-containing protein</fullName>
    </recommendedName>
</protein>
<dbReference type="EMBL" id="CAJZBQ010000002">
    <property type="protein sequence ID" value="CAG9310523.1"/>
    <property type="molecule type" value="Genomic_DNA"/>
</dbReference>
<organism evidence="5 6">
    <name type="scientific">Blepharisma stoltei</name>
    <dbReference type="NCBI Taxonomy" id="1481888"/>
    <lineage>
        <taxon>Eukaryota</taxon>
        <taxon>Sar</taxon>
        <taxon>Alveolata</taxon>
        <taxon>Ciliophora</taxon>
        <taxon>Postciliodesmatophora</taxon>
        <taxon>Heterotrichea</taxon>
        <taxon>Heterotrichida</taxon>
        <taxon>Blepharismidae</taxon>
        <taxon>Blepharisma</taxon>
    </lineage>
</organism>
<dbReference type="InterPro" id="IPR000873">
    <property type="entry name" value="AMP-dep_synth/lig_dom"/>
</dbReference>
<evidence type="ECO:0000256" key="3">
    <source>
        <dbReference type="ARBA" id="ARBA00023098"/>
    </source>
</evidence>
<dbReference type="PANTHER" id="PTHR43272:SF32">
    <property type="entry name" value="AMP-DEPENDENT SYNTHETASE_LIGASE DOMAIN-CONTAINING PROTEIN"/>
    <property type="match status" value="1"/>
</dbReference>
<dbReference type="GO" id="GO:0016020">
    <property type="term" value="C:membrane"/>
    <property type="evidence" value="ECO:0007669"/>
    <property type="project" value="TreeGrafter"/>
</dbReference>
<evidence type="ECO:0000256" key="2">
    <source>
        <dbReference type="ARBA" id="ARBA00022832"/>
    </source>
</evidence>
<evidence type="ECO:0000256" key="1">
    <source>
        <dbReference type="ARBA" id="ARBA00022598"/>
    </source>
</evidence>
<keyword evidence="1" id="KW-0436">Ligase</keyword>
<sequence length="673" mass="75622">MESKFFWLSDSAQSLTSNLDGKHLHWTTDINEELPIFMPPYKHGQEAPITFVEIFQQAVLETPNKPALRVKKADKWITWTFQEYYSDALLFATSLISLGISQRKVVNIIGFNAPEWILSFAGSVMANCIPTGIYTTSGTETCHYIADHSEAELIVAQNESHLMKYLKVIDKLPKIKAFVVYWPTGNLKEINSPVPIYSWTEFLALGENVDPGEVENRMSSIRPSSCMTIVYTSGTTGPPKGVLLSHDNLAWSGRRLRDVSEPYGDDEHSISYLPLSHVVQQTIDFFGCLIAKVCIDFADEDALQGSLGKTIKEVRPTYFFGVPRVYEKLEEKIKAMFNSLPPSKKKIVNWAREVAYRNVLNQLENRPVEKSFYVAKAVFLDKFREMLGFDRCRTLMYGAAPLSRSTLKFFISLNMPIISGYGMSETAAPMTFGTYKNGNIWSQGAVLPGAELVIMNSKGVQLPAGEAGEICYRGRNKFAGYLKNEKETRECIDQNGFLHSGDEGYLDRDGFLFITGRIKELIITAGGENIPPFLIEEQIKDISKIFNTVLVVGEGKKYLGALISFKKALQPDGSFSEKLTPEVVEILKAHGSPVKENRQALVCPIVKKYIQSCIDKYNKHATSRAQHIRKWGFLPQDFSIAGGELTATMKVKRKVVHKKYEAAIEQLFIDPTL</sequence>
<dbReference type="InterPro" id="IPR020845">
    <property type="entry name" value="AMP-binding_CS"/>
</dbReference>
<evidence type="ECO:0000313" key="6">
    <source>
        <dbReference type="Proteomes" id="UP001162131"/>
    </source>
</evidence>
<comment type="caution">
    <text evidence="5">The sequence shown here is derived from an EMBL/GenBank/DDBJ whole genome shotgun (WGS) entry which is preliminary data.</text>
</comment>
<keyword evidence="2" id="KW-0276">Fatty acid metabolism</keyword>
<keyword evidence="6" id="KW-1185">Reference proteome</keyword>
<evidence type="ECO:0000313" key="5">
    <source>
        <dbReference type="EMBL" id="CAG9310523.1"/>
    </source>
</evidence>
<dbReference type="PROSITE" id="PS00455">
    <property type="entry name" value="AMP_BINDING"/>
    <property type="match status" value="1"/>
</dbReference>
<dbReference type="InterPro" id="IPR042099">
    <property type="entry name" value="ANL_N_sf"/>
</dbReference>
<dbReference type="Pfam" id="PF00501">
    <property type="entry name" value="AMP-binding"/>
    <property type="match status" value="1"/>
</dbReference>
<dbReference type="GO" id="GO:0005783">
    <property type="term" value="C:endoplasmic reticulum"/>
    <property type="evidence" value="ECO:0007669"/>
    <property type="project" value="TreeGrafter"/>
</dbReference>
<dbReference type="Proteomes" id="UP001162131">
    <property type="component" value="Unassembled WGS sequence"/>
</dbReference>
<gene>
    <name evidence="5" type="ORF">BSTOLATCC_MIC1366</name>
</gene>
<dbReference type="PANTHER" id="PTHR43272">
    <property type="entry name" value="LONG-CHAIN-FATTY-ACID--COA LIGASE"/>
    <property type="match status" value="1"/>
</dbReference>
<dbReference type="AlphaFoldDB" id="A0AAU9IQE5"/>
<feature type="domain" description="AMP-dependent synthetase/ligase" evidence="4">
    <location>
        <begin position="55"/>
        <end position="482"/>
    </location>
</feature>
<reference evidence="5" key="1">
    <citation type="submission" date="2021-09" db="EMBL/GenBank/DDBJ databases">
        <authorList>
            <consortium name="AG Swart"/>
            <person name="Singh M."/>
            <person name="Singh A."/>
            <person name="Seah K."/>
            <person name="Emmerich C."/>
        </authorList>
    </citation>
    <scope>NUCLEOTIDE SEQUENCE</scope>
    <source>
        <strain evidence="5">ATCC30299</strain>
    </source>
</reference>
<name>A0AAU9IQE5_9CILI</name>
<proteinExistence type="predicted"/>
<evidence type="ECO:0000259" key="4">
    <source>
        <dbReference type="Pfam" id="PF00501"/>
    </source>
</evidence>
<dbReference type="SUPFAM" id="SSF56801">
    <property type="entry name" value="Acetyl-CoA synthetase-like"/>
    <property type="match status" value="1"/>
</dbReference>